<feature type="compositionally biased region" description="Polar residues" evidence="4">
    <location>
        <begin position="54"/>
        <end position="73"/>
    </location>
</feature>
<feature type="region of interest" description="Disordered" evidence="4">
    <location>
        <begin position="54"/>
        <end position="79"/>
    </location>
</feature>
<dbReference type="PANTHER" id="PTHR24346">
    <property type="entry name" value="MAP/MICROTUBULE AFFINITY-REGULATING KINASE"/>
    <property type="match status" value="1"/>
</dbReference>
<organism evidence="6 7">
    <name type="scientific">Rhodosorus marinus</name>
    <dbReference type="NCBI Taxonomy" id="101924"/>
    <lineage>
        <taxon>Eukaryota</taxon>
        <taxon>Rhodophyta</taxon>
        <taxon>Stylonematophyceae</taxon>
        <taxon>Stylonematales</taxon>
        <taxon>Stylonemataceae</taxon>
        <taxon>Rhodosorus</taxon>
    </lineage>
</organism>
<protein>
    <recommendedName>
        <fullName evidence="5">Protein kinase domain-containing protein</fullName>
    </recommendedName>
</protein>
<dbReference type="InterPro" id="IPR011009">
    <property type="entry name" value="Kinase-like_dom_sf"/>
</dbReference>
<feature type="region of interest" description="Disordered" evidence="4">
    <location>
        <begin position="639"/>
        <end position="675"/>
    </location>
</feature>
<keyword evidence="2 3" id="KW-0067">ATP-binding</keyword>
<sequence>MAASRSEYDPPPDALRASQSVVVQAVGTDRESVFKPIVSFSGFPRRFHHADVLTSGSHDSTHSQEASAHSSSGDRPAKTDTMAVDGFFERFFPTTGNFDITGQVEALLQRQGSDVRTSSSGATADSGCESTSSGRRVQSLDVADSRSAEARFVGKSLWREASFHPDAKIPLRAASLATFTVFRICRLFSPLECLVQSLSGARVKYCTLANARKMAVVWMNKNLKSLSYNVDGETHSASVVEIESLKTHDRMLKIKCRDPSNPDGRRLVFIFATRDACEIFVTALALLAPIEALVKDNGAEIKYRQFYNPMKDTYNRKPVAEKKKFGPYVLLKGIGRGAFGKVYVALHVKERRIYAVKAVKKMTKLDMAAAGQAFGESFVLKSSGTSDRETRIMSRIQNHKNIVTMKEIVEDPIRRRVLLVVELMPSGALMSMENPVPLQLDLAKKVFKDCVSGLQFLHQHNIVHRDIKPENILAQPDGTCKLSDFGTSKVYEMDDPDTFIGQETAVGTPAFCSPEHCLSRAAPKYEGNSFPSDIWALGVTLYFMIYGVLPFEAPGVFETYDAICTNTLKFPDVPAIPNSMKELLVATMQRNPLKRPTAKELGTSTWLLSEDAVVVGVSSPMERSLISKRGAAKQLSASAASRGVKASPSPAGSSVTSSLSSGTLAHSRTSNWNGKGEERYQSRYAEYM</sequence>
<dbReference type="GO" id="GO:0005737">
    <property type="term" value="C:cytoplasm"/>
    <property type="evidence" value="ECO:0007669"/>
    <property type="project" value="TreeGrafter"/>
</dbReference>
<feature type="compositionally biased region" description="Polar residues" evidence="4">
    <location>
        <begin position="111"/>
        <end position="136"/>
    </location>
</feature>
<dbReference type="Pfam" id="PF00069">
    <property type="entry name" value="Pkinase"/>
    <property type="match status" value="1"/>
</dbReference>
<dbReference type="Gene3D" id="1.10.510.10">
    <property type="entry name" value="Transferase(Phosphotransferase) domain 1"/>
    <property type="match status" value="1"/>
</dbReference>
<dbReference type="PROSITE" id="PS00107">
    <property type="entry name" value="PROTEIN_KINASE_ATP"/>
    <property type="match status" value="1"/>
</dbReference>
<dbReference type="PROSITE" id="PS50011">
    <property type="entry name" value="PROTEIN_KINASE_DOM"/>
    <property type="match status" value="1"/>
</dbReference>
<dbReference type="SUPFAM" id="SSF56112">
    <property type="entry name" value="Protein kinase-like (PK-like)"/>
    <property type="match status" value="1"/>
</dbReference>
<dbReference type="InterPro" id="IPR000719">
    <property type="entry name" value="Prot_kinase_dom"/>
</dbReference>
<dbReference type="PANTHER" id="PTHR24346:SF77">
    <property type="entry name" value="SERINE THREONINE PROTEIN KINASE"/>
    <property type="match status" value="1"/>
</dbReference>
<keyword evidence="1 3" id="KW-0547">Nucleotide-binding</keyword>
<dbReference type="Proteomes" id="UP001157974">
    <property type="component" value="Unassembled WGS sequence"/>
</dbReference>
<evidence type="ECO:0000259" key="5">
    <source>
        <dbReference type="PROSITE" id="PS50011"/>
    </source>
</evidence>
<evidence type="ECO:0000256" key="3">
    <source>
        <dbReference type="PROSITE-ProRule" id="PRU10141"/>
    </source>
</evidence>
<dbReference type="GO" id="GO:0035556">
    <property type="term" value="P:intracellular signal transduction"/>
    <property type="evidence" value="ECO:0007669"/>
    <property type="project" value="TreeGrafter"/>
</dbReference>
<dbReference type="InterPro" id="IPR017441">
    <property type="entry name" value="Protein_kinase_ATP_BS"/>
</dbReference>
<feature type="compositionally biased region" description="Low complexity" evidence="4">
    <location>
        <begin position="646"/>
        <end position="664"/>
    </location>
</feature>
<evidence type="ECO:0000313" key="6">
    <source>
        <dbReference type="EMBL" id="KAJ8904060.1"/>
    </source>
</evidence>
<feature type="region of interest" description="Disordered" evidence="4">
    <location>
        <begin position="111"/>
        <end position="140"/>
    </location>
</feature>
<evidence type="ECO:0000256" key="2">
    <source>
        <dbReference type="ARBA" id="ARBA00022840"/>
    </source>
</evidence>
<proteinExistence type="predicted"/>
<name>A0AAV8UNE6_9RHOD</name>
<keyword evidence="7" id="KW-1185">Reference proteome</keyword>
<reference evidence="6 7" key="1">
    <citation type="journal article" date="2023" name="Nat. Commun.">
        <title>Origin of minicircular mitochondrial genomes in red algae.</title>
        <authorList>
            <person name="Lee Y."/>
            <person name="Cho C.H."/>
            <person name="Lee Y.M."/>
            <person name="Park S.I."/>
            <person name="Yang J.H."/>
            <person name="West J.A."/>
            <person name="Bhattacharya D."/>
            <person name="Yoon H.S."/>
        </authorList>
    </citation>
    <scope>NUCLEOTIDE SEQUENCE [LARGE SCALE GENOMIC DNA]</scope>
    <source>
        <strain evidence="6 7">CCMP1338</strain>
        <tissue evidence="6">Whole cell</tissue>
    </source>
</reference>
<feature type="domain" description="Protein kinase" evidence="5">
    <location>
        <begin position="328"/>
        <end position="607"/>
    </location>
</feature>
<gene>
    <name evidence="6" type="ORF">NDN08_000589</name>
</gene>
<dbReference type="AlphaFoldDB" id="A0AAV8UNE6"/>
<comment type="caution">
    <text evidence="6">The sequence shown here is derived from an EMBL/GenBank/DDBJ whole genome shotgun (WGS) entry which is preliminary data.</text>
</comment>
<dbReference type="GO" id="GO:0005524">
    <property type="term" value="F:ATP binding"/>
    <property type="evidence" value="ECO:0007669"/>
    <property type="project" value="UniProtKB-UniRule"/>
</dbReference>
<dbReference type="SMART" id="SM00220">
    <property type="entry name" value="S_TKc"/>
    <property type="match status" value="1"/>
</dbReference>
<dbReference type="EMBL" id="JAMWBK010000006">
    <property type="protein sequence ID" value="KAJ8904060.1"/>
    <property type="molecule type" value="Genomic_DNA"/>
</dbReference>
<feature type="binding site" evidence="3">
    <location>
        <position position="361"/>
    </location>
    <ligand>
        <name>ATP</name>
        <dbReference type="ChEBI" id="CHEBI:30616"/>
    </ligand>
</feature>
<evidence type="ECO:0000313" key="7">
    <source>
        <dbReference type="Proteomes" id="UP001157974"/>
    </source>
</evidence>
<dbReference type="CDD" id="cd14008">
    <property type="entry name" value="STKc_LKB1_CaMKK"/>
    <property type="match status" value="1"/>
</dbReference>
<dbReference type="GO" id="GO:0004674">
    <property type="term" value="F:protein serine/threonine kinase activity"/>
    <property type="evidence" value="ECO:0007669"/>
    <property type="project" value="TreeGrafter"/>
</dbReference>
<evidence type="ECO:0000256" key="4">
    <source>
        <dbReference type="SAM" id="MobiDB-lite"/>
    </source>
</evidence>
<evidence type="ECO:0000256" key="1">
    <source>
        <dbReference type="ARBA" id="ARBA00022741"/>
    </source>
</evidence>
<accession>A0AAV8UNE6</accession>